<gene>
    <name evidence="4" type="primary">LOC103067743</name>
</gene>
<accession>A0A9F2WIN8</accession>
<sequence length="262" mass="29471">MAQRNFSCHSLLRNESCFAHQGEPLNLFGTAFQCGNKMGSQYKAVKEGNGPHILLVDTGEKFWEGTRQNILEGESTSLVVQHRHSREFCYQEAEGPREVCSRLHRLYHQWLKPEKHTKAEMLDLVVLEQFLAILPPEMESWVRECGAETSSQAVALAEGFLLSQAEEKEQGEMQDQEPYMPEVAETPKAQGYMAYPSQELIFGEISHKDQNTPSENGKTLMVSVGTYLHCSGEETSVVLSTQVDEKFLHLPNGEMSFIQGAS</sequence>
<dbReference type="CDD" id="cd07936">
    <property type="entry name" value="SCAN"/>
    <property type="match status" value="1"/>
</dbReference>
<dbReference type="OMA" id="RNESCFA"/>
<dbReference type="OrthoDB" id="9427073at2759"/>
<feature type="domain" description="SCAN box" evidence="2">
    <location>
        <begin position="82"/>
        <end position="160"/>
    </location>
</feature>
<dbReference type="KEGG" id="pbi:103067743"/>
<dbReference type="Gene3D" id="1.10.4020.10">
    <property type="entry name" value="DNA breaking-rejoining enzymes"/>
    <property type="match status" value="1"/>
</dbReference>
<dbReference type="PROSITE" id="PS50804">
    <property type="entry name" value="SCAN_BOX"/>
    <property type="match status" value="1"/>
</dbReference>
<reference evidence="4" key="1">
    <citation type="submission" date="2025-08" db="UniProtKB">
        <authorList>
            <consortium name="RefSeq"/>
        </authorList>
    </citation>
    <scope>IDENTIFICATION</scope>
    <source>
        <tissue evidence="4">Liver</tissue>
    </source>
</reference>
<organism evidence="3 4">
    <name type="scientific">Python bivittatus</name>
    <name type="common">Burmese python</name>
    <name type="synonym">Python molurus bivittatus</name>
    <dbReference type="NCBI Taxonomy" id="176946"/>
    <lineage>
        <taxon>Eukaryota</taxon>
        <taxon>Metazoa</taxon>
        <taxon>Chordata</taxon>
        <taxon>Craniata</taxon>
        <taxon>Vertebrata</taxon>
        <taxon>Euteleostomi</taxon>
        <taxon>Lepidosauria</taxon>
        <taxon>Squamata</taxon>
        <taxon>Bifurcata</taxon>
        <taxon>Unidentata</taxon>
        <taxon>Episquamata</taxon>
        <taxon>Toxicofera</taxon>
        <taxon>Serpentes</taxon>
        <taxon>Henophidia</taxon>
        <taxon>Pythonidae</taxon>
        <taxon>Python</taxon>
    </lineage>
</organism>
<protein>
    <submittedName>
        <fullName evidence="4">Zinc finger and SCAN domain-containing protein 12-like</fullName>
    </submittedName>
</protein>
<dbReference type="PANTHER" id="PTHR45935:SF15">
    <property type="entry name" value="SCAN BOX DOMAIN-CONTAINING PROTEIN"/>
    <property type="match status" value="1"/>
</dbReference>
<dbReference type="InterPro" id="IPR038269">
    <property type="entry name" value="SCAN_sf"/>
</dbReference>
<keyword evidence="3" id="KW-1185">Reference proteome</keyword>
<dbReference type="InterPro" id="IPR050916">
    <property type="entry name" value="SCAN-C2H2_zinc_finger"/>
</dbReference>
<dbReference type="Pfam" id="PF02023">
    <property type="entry name" value="SCAN"/>
    <property type="match status" value="1"/>
</dbReference>
<evidence type="ECO:0000259" key="2">
    <source>
        <dbReference type="PROSITE" id="PS50804"/>
    </source>
</evidence>
<dbReference type="PANTHER" id="PTHR45935">
    <property type="entry name" value="PROTEIN ZBED8-RELATED"/>
    <property type="match status" value="1"/>
</dbReference>
<dbReference type="FunFam" id="1.10.4020.10:FF:000005">
    <property type="entry name" value="Uncharacterized protein"/>
    <property type="match status" value="1"/>
</dbReference>
<proteinExistence type="predicted"/>
<dbReference type="InterPro" id="IPR003309">
    <property type="entry name" value="SCAN_dom"/>
</dbReference>
<dbReference type="GeneID" id="103067743"/>
<dbReference type="AlphaFoldDB" id="A0A9F2WIN8"/>
<evidence type="ECO:0000313" key="3">
    <source>
        <dbReference type="Proteomes" id="UP000695026"/>
    </source>
</evidence>
<dbReference type="Proteomes" id="UP000695026">
    <property type="component" value="Unplaced"/>
</dbReference>
<name>A0A9F2WIN8_PYTBI</name>
<dbReference type="RefSeq" id="XP_007443733.1">
    <property type="nucleotide sequence ID" value="XM_007443671.3"/>
</dbReference>
<dbReference type="SMART" id="SM00431">
    <property type="entry name" value="SCAN"/>
    <property type="match status" value="1"/>
</dbReference>
<keyword evidence="1" id="KW-0539">Nucleus</keyword>
<evidence type="ECO:0000313" key="4">
    <source>
        <dbReference type="RefSeq" id="XP_007443733.1"/>
    </source>
</evidence>
<evidence type="ECO:0000256" key="1">
    <source>
        <dbReference type="ARBA" id="ARBA00023242"/>
    </source>
</evidence>
<dbReference type="SUPFAM" id="SSF47353">
    <property type="entry name" value="Retrovirus capsid dimerization domain-like"/>
    <property type="match status" value="1"/>
</dbReference>